<dbReference type="Gene3D" id="3.30.710.10">
    <property type="entry name" value="Potassium Channel Kv1.1, Chain A"/>
    <property type="match status" value="1"/>
</dbReference>
<evidence type="ECO:0000256" key="1">
    <source>
        <dbReference type="SAM" id="MobiDB-lite"/>
    </source>
</evidence>
<evidence type="ECO:0000313" key="3">
    <source>
        <dbReference type="EMBL" id="KAK4443668.1"/>
    </source>
</evidence>
<dbReference type="PROSITE" id="PS50097">
    <property type="entry name" value="BTB"/>
    <property type="match status" value="1"/>
</dbReference>
<dbReference type="Proteomes" id="UP001321760">
    <property type="component" value="Unassembled WGS sequence"/>
</dbReference>
<organism evidence="3 4">
    <name type="scientific">Podospora aff. communis PSN243</name>
    <dbReference type="NCBI Taxonomy" id="3040156"/>
    <lineage>
        <taxon>Eukaryota</taxon>
        <taxon>Fungi</taxon>
        <taxon>Dikarya</taxon>
        <taxon>Ascomycota</taxon>
        <taxon>Pezizomycotina</taxon>
        <taxon>Sordariomycetes</taxon>
        <taxon>Sordariomycetidae</taxon>
        <taxon>Sordariales</taxon>
        <taxon>Podosporaceae</taxon>
        <taxon>Podospora</taxon>
    </lineage>
</organism>
<feature type="region of interest" description="Disordered" evidence="1">
    <location>
        <begin position="100"/>
        <end position="229"/>
    </location>
</feature>
<dbReference type="AlphaFoldDB" id="A0AAV9G8C9"/>
<comment type="caution">
    <text evidence="3">The sequence shown here is derived from an EMBL/GenBank/DDBJ whole genome shotgun (WGS) entry which is preliminary data.</text>
</comment>
<feature type="domain" description="BTB" evidence="2">
    <location>
        <begin position="22"/>
        <end position="82"/>
    </location>
</feature>
<name>A0AAV9G8C9_9PEZI</name>
<dbReference type="InterPro" id="IPR011333">
    <property type="entry name" value="SKP1/BTB/POZ_sf"/>
</dbReference>
<sequence>MASGHDGLVDAVRGLYLNPEFSDLTLVSSYRTYPVHKAVVCPRSPYLTNKCRDPGFAAAGNTIELKEDDAQAVHLIVEYLYNLDYTDALPEDLLHFQPPNNHTAGTDLEGASTLDGFTPESPVVVHNGFDHPESPHPPAPLEEPPQPETEGAPLAENDLDDFFPIKTPTVPKKKKGKKGKAARAKSISEAGPDAPTEPKPEDEPRQLEPPPHVEANPSPPPPPEQTEKPAQPYLTTHAKLYSLSAKYGISPLTSLALSKFQSRANSEWDATDFVHAAGQVYSSPLLREESHAEMRRAVTGLVFGHRELLDSEGVKGILRGELGLDLILRFREEGVW</sequence>
<evidence type="ECO:0000313" key="4">
    <source>
        <dbReference type="Proteomes" id="UP001321760"/>
    </source>
</evidence>
<dbReference type="PANTHER" id="PTHR47843">
    <property type="entry name" value="BTB DOMAIN-CONTAINING PROTEIN-RELATED"/>
    <property type="match status" value="1"/>
</dbReference>
<dbReference type="SUPFAM" id="SSF54695">
    <property type="entry name" value="POZ domain"/>
    <property type="match status" value="1"/>
</dbReference>
<evidence type="ECO:0000259" key="2">
    <source>
        <dbReference type="PROSITE" id="PS50097"/>
    </source>
</evidence>
<reference evidence="3" key="1">
    <citation type="journal article" date="2023" name="Mol. Phylogenet. Evol.">
        <title>Genome-scale phylogeny and comparative genomics of the fungal order Sordariales.</title>
        <authorList>
            <person name="Hensen N."/>
            <person name="Bonometti L."/>
            <person name="Westerberg I."/>
            <person name="Brannstrom I.O."/>
            <person name="Guillou S."/>
            <person name="Cros-Aarteil S."/>
            <person name="Calhoun S."/>
            <person name="Haridas S."/>
            <person name="Kuo A."/>
            <person name="Mondo S."/>
            <person name="Pangilinan J."/>
            <person name="Riley R."/>
            <person name="LaButti K."/>
            <person name="Andreopoulos B."/>
            <person name="Lipzen A."/>
            <person name="Chen C."/>
            <person name="Yan M."/>
            <person name="Daum C."/>
            <person name="Ng V."/>
            <person name="Clum A."/>
            <person name="Steindorff A."/>
            <person name="Ohm R.A."/>
            <person name="Martin F."/>
            <person name="Silar P."/>
            <person name="Natvig D.O."/>
            <person name="Lalanne C."/>
            <person name="Gautier V."/>
            <person name="Ament-Velasquez S.L."/>
            <person name="Kruys A."/>
            <person name="Hutchinson M.I."/>
            <person name="Powell A.J."/>
            <person name="Barry K."/>
            <person name="Miller A.N."/>
            <person name="Grigoriev I.V."/>
            <person name="Debuchy R."/>
            <person name="Gladieux P."/>
            <person name="Hiltunen Thoren M."/>
            <person name="Johannesson H."/>
        </authorList>
    </citation>
    <scope>NUCLEOTIDE SEQUENCE</scope>
    <source>
        <strain evidence="3">PSN243</strain>
    </source>
</reference>
<dbReference type="CDD" id="cd18186">
    <property type="entry name" value="BTB_POZ_ZBTB_KLHL-like"/>
    <property type="match status" value="1"/>
</dbReference>
<keyword evidence="4" id="KW-1185">Reference proteome</keyword>
<feature type="compositionally biased region" description="Basic residues" evidence="1">
    <location>
        <begin position="171"/>
        <end position="183"/>
    </location>
</feature>
<feature type="compositionally biased region" description="Pro residues" evidence="1">
    <location>
        <begin position="207"/>
        <end position="224"/>
    </location>
</feature>
<reference evidence="3" key="2">
    <citation type="submission" date="2023-05" db="EMBL/GenBank/DDBJ databases">
        <authorList>
            <consortium name="Lawrence Berkeley National Laboratory"/>
            <person name="Steindorff A."/>
            <person name="Hensen N."/>
            <person name="Bonometti L."/>
            <person name="Westerberg I."/>
            <person name="Brannstrom I.O."/>
            <person name="Guillou S."/>
            <person name="Cros-Aarteil S."/>
            <person name="Calhoun S."/>
            <person name="Haridas S."/>
            <person name="Kuo A."/>
            <person name="Mondo S."/>
            <person name="Pangilinan J."/>
            <person name="Riley R."/>
            <person name="Labutti K."/>
            <person name="Andreopoulos B."/>
            <person name="Lipzen A."/>
            <person name="Chen C."/>
            <person name="Yanf M."/>
            <person name="Daum C."/>
            <person name="Ng V."/>
            <person name="Clum A."/>
            <person name="Ohm R."/>
            <person name="Martin F."/>
            <person name="Silar P."/>
            <person name="Natvig D."/>
            <person name="Lalanne C."/>
            <person name="Gautier V."/>
            <person name="Ament-Velasquez S.L."/>
            <person name="Kruys A."/>
            <person name="Hutchinson M.I."/>
            <person name="Powell A.J."/>
            <person name="Barry K."/>
            <person name="Miller A.N."/>
            <person name="Grigoriev I.V."/>
            <person name="Debuchy R."/>
            <person name="Gladieux P."/>
            <person name="Thoren M.H."/>
            <person name="Johannesson H."/>
        </authorList>
    </citation>
    <scope>NUCLEOTIDE SEQUENCE</scope>
    <source>
        <strain evidence="3">PSN243</strain>
    </source>
</reference>
<feature type="compositionally biased region" description="Basic and acidic residues" evidence="1">
    <location>
        <begin position="196"/>
        <end position="206"/>
    </location>
</feature>
<dbReference type="InterPro" id="IPR000210">
    <property type="entry name" value="BTB/POZ_dom"/>
</dbReference>
<accession>A0AAV9G8C9</accession>
<dbReference type="PANTHER" id="PTHR47843:SF5">
    <property type="entry name" value="BTB_POZ DOMAIN PROTEIN"/>
    <property type="match status" value="1"/>
</dbReference>
<proteinExistence type="predicted"/>
<protein>
    <recommendedName>
        <fullName evidence="2">BTB domain-containing protein</fullName>
    </recommendedName>
</protein>
<dbReference type="Pfam" id="PF00651">
    <property type="entry name" value="BTB"/>
    <property type="match status" value="1"/>
</dbReference>
<feature type="compositionally biased region" description="Pro residues" evidence="1">
    <location>
        <begin position="135"/>
        <end position="147"/>
    </location>
</feature>
<gene>
    <name evidence="3" type="ORF">QBC34DRAFT_476836</name>
</gene>
<dbReference type="EMBL" id="MU865989">
    <property type="protein sequence ID" value="KAK4443668.1"/>
    <property type="molecule type" value="Genomic_DNA"/>
</dbReference>